<dbReference type="PANTHER" id="PTHR11886">
    <property type="entry name" value="DYNEIN LIGHT CHAIN"/>
    <property type="match status" value="1"/>
</dbReference>
<gene>
    <name evidence="2" type="ORF">GOP47_0005029</name>
</gene>
<dbReference type="InterPro" id="IPR037177">
    <property type="entry name" value="DLC_sf"/>
</dbReference>
<keyword evidence="3" id="KW-1185">Reference proteome</keyword>
<organism evidence="2 3">
    <name type="scientific">Adiantum capillus-veneris</name>
    <name type="common">Maidenhair fern</name>
    <dbReference type="NCBI Taxonomy" id="13818"/>
    <lineage>
        <taxon>Eukaryota</taxon>
        <taxon>Viridiplantae</taxon>
        <taxon>Streptophyta</taxon>
        <taxon>Embryophyta</taxon>
        <taxon>Tracheophyta</taxon>
        <taxon>Polypodiopsida</taxon>
        <taxon>Polypodiidae</taxon>
        <taxon>Polypodiales</taxon>
        <taxon>Pteridineae</taxon>
        <taxon>Pteridaceae</taxon>
        <taxon>Vittarioideae</taxon>
        <taxon>Adiantum</taxon>
    </lineage>
</organism>
<dbReference type="Proteomes" id="UP000886520">
    <property type="component" value="Chromosome 5"/>
</dbReference>
<evidence type="ECO:0000313" key="3">
    <source>
        <dbReference type="Proteomes" id="UP000886520"/>
    </source>
</evidence>
<accession>A0A9D4V4Z3</accession>
<dbReference type="OrthoDB" id="1919971at2759"/>
<evidence type="ECO:0000313" key="2">
    <source>
        <dbReference type="EMBL" id="KAI5079550.1"/>
    </source>
</evidence>
<dbReference type="FunFam" id="3.30.740.10:FF:000003">
    <property type="entry name" value="Dynein light chain"/>
    <property type="match status" value="1"/>
</dbReference>
<dbReference type="InterPro" id="IPR001372">
    <property type="entry name" value="Dynein_light_chain_typ-1/2"/>
</dbReference>
<dbReference type="EMBL" id="JABFUD020000005">
    <property type="protein sequence ID" value="KAI5079550.1"/>
    <property type="molecule type" value="Genomic_DNA"/>
</dbReference>
<dbReference type="GO" id="GO:0045505">
    <property type="term" value="F:dynein intermediate chain binding"/>
    <property type="evidence" value="ECO:0007669"/>
    <property type="project" value="TreeGrafter"/>
</dbReference>
<dbReference type="AlphaFoldDB" id="A0A9D4V4Z3"/>
<reference evidence="2 3" key="1">
    <citation type="submission" date="2021-01" db="EMBL/GenBank/DDBJ databases">
        <title>Adiantum capillus-veneris genome.</title>
        <authorList>
            <person name="Fang Y."/>
            <person name="Liao Q."/>
        </authorList>
    </citation>
    <scope>NUCLEOTIDE SEQUENCE [LARGE SCALE GENOMIC DNA]</scope>
    <source>
        <strain evidence="2">H3</strain>
        <tissue evidence="2">Leaf</tissue>
    </source>
</reference>
<dbReference type="SMART" id="SM01375">
    <property type="entry name" value="Dynein_light"/>
    <property type="match status" value="1"/>
</dbReference>
<evidence type="ECO:0008006" key="4">
    <source>
        <dbReference type="Google" id="ProtNLM"/>
    </source>
</evidence>
<proteinExistence type="predicted"/>
<dbReference type="Pfam" id="PF01221">
    <property type="entry name" value="Dynein_light"/>
    <property type="match status" value="1"/>
</dbReference>
<protein>
    <recommendedName>
        <fullName evidence="4">Dynein light chain</fullName>
    </recommendedName>
</protein>
<dbReference type="GO" id="GO:0007017">
    <property type="term" value="P:microtubule-based process"/>
    <property type="evidence" value="ECO:0007669"/>
    <property type="project" value="InterPro"/>
</dbReference>
<dbReference type="GO" id="GO:0005868">
    <property type="term" value="C:cytoplasmic dynein complex"/>
    <property type="evidence" value="ECO:0007669"/>
    <property type="project" value="TreeGrafter"/>
</dbReference>
<dbReference type="Gene3D" id="3.30.740.10">
    <property type="entry name" value="Protein Inhibitor Of Neuronal Nitric Oxide Synthase"/>
    <property type="match status" value="1"/>
</dbReference>
<name>A0A9D4V4Z3_ADICA</name>
<dbReference type="SUPFAM" id="SSF54648">
    <property type="entry name" value="DLC"/>
    <property type="match status" value="1"/>
</dbReference>
<evidence type="ECO:0000256" key="1">
    <source>
        <dbReference type="SAM" id="Coils"/>
    </source>
</evidence>
<comment type="caution">
    <text evidence="2">The sequence shown here is derived from an EMBL/GenBank/DDBJ whole genome shotgun (WGS) entry which is preliminary data.</text>
</comment>
<dbReference type="CDD" id="cd21452">
    <property type="entry name" value="DLC-like_DYNLL1_DYNLL2"/>
    <property type="match status" value="1"/>
</dbReference>
<sequence length="264" mass="29641">MTLTESGQSRAAMLLNAARRSHFAARIQKYEAKAKQEQNRRALQREKQKIAMTLIGQQTISWQSLDSGPSLSKVQVRVEEFITSPSENRLEKECISGRFINMDRKDLERDTSISKQDPTSKGTHKWGGRAIIVSGLVPTEIKPSQKFDTYVSLKPSAALDVDIAAIAAALEVRIKKADMAGMMQEHAFQCARQCLTTTEKLMSKQMAHTLKKEFDTVYGPAWHCIVGKSFGSYVTHFIGGFLYFTMGKVSVLLFKTTVELVEHY</sequence>
<keyword evidence="1" id="KW-0175">Coiled coil</keyword>
<dbReference type="PANTHER" id="PTHR11886:SF80">
    <property type="entry name" value="OS01G0555600 PROTEIN"/>
    <property type="match status" value="1"/>
</dbReference>
<feature type="coiled-coil region" evidence="1">
    <location>
        <begin position="20"/>
        <end position="53"/>
    </location>
</feature>